<dbReference type="InterPro" id="IPR026881">
    <property type="entry name" value="WYL_dom"/>
</dbReference>
<dbReference type="InterPro" id="IPR057727">
    <property type="entry name" value="WCX_dom"/>
</dbReference>
<dbReference type="PANTHER" id="PTHR34580">
    <property type="match status" value="1"/>
</dbReference>
<proteinExistence type="predicted"/>
<keyword evidence="4" id="KW-1185">Reference proteome</keyword>
<dbReference type="RefSeq" id="WP_382395943.1">
    <property type="nucleotide sequence ID" value="NZ_JBHUNA010000042.1"/>
</dbReference>
<organism evidence="3 4">
    <name type="scientific">Lentibacillus juripiscarius</name>
    <dbReference type="NCBI Taxonomy" id="257446"/>
    <lineage>
        <taxon>Bacteria</taxon>
        <taxon>Bacillati</taxon>
        <taxon>Bacillota</taxon>
        <taxon>Bacilli</taxon>
        <taxon>Bacillales</taxon>
        <taxon>Bacillaceae</taxon>
        <taxon>Lentibacillus</taxon>
    </lineage>
</organism>
<accession>A0ABW5V9S1</accession>
<protein>
    <submittedName>
        <fullName evidence="3">Helix-turn-helix transcriptional regulator</fullName>
    </submittedName>
</protein>
<sequence length="329" mass="39340">MERANNYRLLQLREILFNNTDEWNELGIDELIDKLRQTMGERAVFDRRTVKRDLATLDDMDFEIVRNTGKFGKTLYSHQSRLFETYQLRLIIDAILSARFITTNEKKKLIQKVKELTSRPIAKTLPEPILFSQSSNMDYELVKLNIDRVHRAISEGKVLTYQYGKFNVKKEFVYHRDGMIYHVEPYALIWQNDYYYLIGLFQDNDEIRHYRLDRIRNIRVSDETFKKRDFDLQEYVSQSFHMFAGEEMWIKIRFHNELINVVLDKLGYDADIRELDDEHFVLSTKAKLSDGLISWILTWGDRAKVLSPDHLAERVREQINRMQDMYAGE</sequence>
<feature type="domain" description="WCX" evidence="2">
    <location>
        <begin position="247"/>
        <end position="322"/>
    </location>
</feature>
<evidence type="ECO:0000259" key="1">
    <source>
        <dbReference type="Pfam" id="PF13280"/>
    </source>
</evidence>
<dbReference type="PANTHER" id="PTHR34580:SF1">
    <property type="entry name" value="PROTEIN PAFC"/>
    <property type="match status" value="1"/>
</dbReference>
<evidence type="ECO:0000313" key="4">
    <source>
        <dbReference type="Proteomes" id="UP001597502"/>
    </source>
</evidence>
<dbReference type="InterPro" id="IPR051534">
    <property type="entry name" value="CBASS_pafABC_assoc_protein"/>
</dbReference>
<dbReference type="Pfam" id="PF13280">
    <property type="entry name" value="WYL"/>
    <property type="match status" value="1"/>
</dbReference>
<dbReference type="Pfam" id="PF25583">
    <property type="entry name" value="WCX"/>
    <property type="match status" value="1"/>
</dbReference>
<dbReference type="PROSITE" id="PS52050">
    <property type="entry name" value="WYL"/>
    <property type="match status" value="1"/>
</dbReference>
<evidence type="ECO:0000259" key="2">
    <source>
        <dbReference type="Pfam" id="PF25583"/>
    </source>
</evidence>
<name>A0ABW5V9S1_9BACI</name>
<reference evidence="4" key="1">
    <citation type="journal article" date="2019" name="Int. J. Syst. Evol. Microbiol.">
        <title>The Global Catalogue of Microorganisms (GCM) 10K type strain sequencing project: providing services to taxonomists for standard genome sequencing and annotation.</title>
        <authorList>
            <consortium name="The Broad Institute Genomics Platform"/>
            <consortium name="The Broad Institute Genome Sequencing Center for Infectious Disease"/>
            <person name="Wu L."/>
            <person name="Ma J."/>
        </authorList>
    </citation>
    <scope>NUCLEOTIDE SEQUENCE [LARGE SCALE GENOMIC DNA]</scope>
    <source>
        <strain evidence="4">TISTR 1535</strain>
    </source>
</reference>
<gene>
    <name evidence="3" type="ORF">ACFSUO_15875</name>
</gene>
<evidence type="ECO:0000313" key="3">
    <source>
        <dbReference type="EMBL" id="MFD2762434.1"/>
    </source>
</evidence>
<dbReference type="EMBL" id="JBHUNA010000042">
    <property type="protein sequence ID" value="MFD2762434.1"/>
    <property type="molecule type" value="Genomic_DNA"/>
</dbReference>
<comment type="caution">
    <text evidence="3">The sequence shown here is derived from an EMBL/GenBank/DDBJ whole genome shotgun (WGS) entry which is preliminary data.</text>
</comment>
<feature type="domain" description="WYL" evidence="1">
    <location>
        <begin position="146"/>
        <end position="220"/>
    </location>
</feature>
<dbReference type="Proteomes" id="UP001597502">
    <property type="component" value="Unassembled WGS sequence"/>
</dbReference>